<gene>
    <name evidence="7" type="ORF">Q757_04505</name>
</gene>
<dbReference type="SMART" id="SM00930">
    <property type="entry name" value="NIL"/>
    <property type="match status" value="1"/>
</dbReference>
<evidence type="ECO:0000313" key="7">
    <source>
        <dbReference type="EMBL" id="KGO31870.1"/>
    </source>
</evidence>
<evidence type="ECO:0000256" key="5">
    <source>
        <dbReference type="ARBA" id="ARBA00023136"/>
    </source>
</evidence>
<dbReference type="Gene3D" id="3.40.50.300">
    <property type="entry name" value="P-loop containing nucleotide triphosphate hydrolases"/>
    <property type="match status" value="1"/>
</dbReference>
<dbReference type="SUPFAM" id="SSF55021">
    <property type="entry name" value="ACT-like"/>
    <property type="match status" value="1"/>
</dbReference>
<accession>A0ABR4XQX5</accession>
<evidence type="ECO:0000313" key="8">
    <source>
        <dbReference type="Proteomes" id="UP000030023"/>
    </source>
</evidence>
<keyword evidence="5" id="KW-0472">Membrane</keyword>
<dbReference type="Pfam" id="PF00005">
    <property type="entry name" value="ABC_tran"/>
    <property type="match status" value="1"/>
</dbReference>
<comment type="caution">
    <text evidence="7">The sequence shown here is derived from an EMBL/GenBank/DDBJ whole genome shotgun (WGS) entry which is preliminary data.</text>
</comment>
<dbReference type="PANTHER" id="PTHR43166">
    <property type="entry name" value="AMINO ACID IMPORT ATP-BINDING PROTEIN"/>
    <property type="match status" value="1"/>
</dbReference>
<dbReference type="PANTHER" id="PTHR43166:SF30">
    <property type="entry name" value="METHIONINE IMPORT ATP-BINDING PROTEIN METN"/>
    <property type="match status" value="1"/>
</dbReference>
<keyword evidence="4" id="KW-0029">Amino-acid transport</keyword>
<dbReference type="InterPro" id="IPR018449">
    <property type="entry name" value="NIL_domain"/>
</dbReference>
<sequence>MEKARKLIDQVGLTQRLHNYPAQLSGGQKQRVAIARALANDPEILISDEATSALDPKTTQQILDLLSQLNRERGLTIVLITHEMQVVKNIANRVAVMQQGQIIEQNSVYKVFADPQRDLTKEFIETASGNQAALEKILEQQNLDKLKEDQLLVELKFTGNATDQPLISYLSKEFDLTVNILYGNIESIQKAQIGNLIAIFTGKKEGLKAALEAIKEQKVQIKVIKGGQI</sequence>
<keyword evidence="3" id="KW-1278">Translocase</keyword>
<keyword evidence="8" id="KW-1185">Reference proteome</keyword>
<dbReference type="InterPro" id="IPR003439">
    <property type="entry name" value="ABC_transporter-like_ATP-bd"/>
</dbReference>
<evidence type="ECO:0000259" key="6">
    <source>
        <dbReference type="SMART" id="SM00930"/>
    </source>
</evidence>
<dbReference type="InterPro" id="IPR045865">
    <property type="entry name" value="ACT-like_dom_sf"/>
</dbReference>
<keyword evidence="1" id="KW-0813">Transport</keyword>
<dbReference type="Proteomes" id="UP000030023">
    <property type="component" value="Unassembled WGS sequence"/>
</dbReference>
<reference evidence="7 8" key="1">
    <citation type="journal article" date="2014" name="Antonie Van Leeuwenhoek">
        <title>Oenococcus alcoholitolerans sp. nov., a lactic acid bacteria isolated from cachaca and ethanol fermentation processes.</title>
        <authorList>
            <person name="Badotti F."/>
            <person name="Moreira A.P."/>
            <person name="Tonon L.A."/>
            <person name="de Lucena B.T."/>
            <person name="Gomes Fde C."/>
            <person name="Kruger R."/>
            <person name="Thompson C.C."/>
            <person name="de Morais M.A.Jr."/>
            <person name="Rosa C.A."/>
            <person name="Thompson F.L."/>
        </authorList>
    </citation>
    <scope>NUCLEOTIDE SEQUENCE [LARGE SCALE GENOMIC DNA]</scope>
    <source>
        <strain evidence="7 8">UFRJ-M7.2.18</strain>
    </source>
</reference>
<dbReference type="InterPro" id="IPR017871">
    <property type="entry name" value="ABC_transporter-like_CS"/>
</dbReference>
<evidence type="ECO:0000256" key="1">
    <source>
        <dbReference type="ARBA" id="ARBA00022448"/>
    </source>
</evidence>
<protein>
    <recommendedName>
        <fullName evidence="6">NIL domain-containing protein</fullName>
    </recommendedName>
</protein>
<dbReference type="PROSITE" id="PS00211">
    <property type="entry name" value="ABC_TRANSPORTER_1"/>
    <property type="match status" value="1"/>
</dbReference>
<dbReference type="Pfam" id="PF09383">
    <property type="entry name" value="NIL"/>
    <property type="match status" value="1"/>
</dbReference>
<dbReference type="EMBL" id="AXCV01000175">
    <property type="protein sequence ID" value="KGO31870.1"/>
    <property type="molecule type" value="Genomic_DNA"/>
</dbReference>
<dbReference type="Gene3D" id="3.30.70.260">
    <property type="match status" value="1"/>
</dbReference>
<evidence type="ECO:0000256" key="3">
    <source>
        <dbReference type="ARBA" id="ARBA00022967"/>
    </source>
</evidence>
<feature type="domain" description="NIL" evidence="6">
    <location>
        <begin position="149"/>
        <end position="224"/>
    </location>
</feature>
<evidence type="ECO:0000256" key="4">
    <source>
        <dbReference type="ARBA" id="ARBA00022970"/>
    </source>
</evidence>
<proteinExistence type="predicted"/>
<keyword evidence="2" id="KW-1003">Cell membrane</keyword>
<evidence type="ECO:0000256" key="2">
    <source>
        <dbReference type="ARBA" id="ARBA00022475"/>
    </source>
</evidence>
<dbReference type="SUPFAM" id="SSF52540">
    <property type="entry name" value="P-loop containing nucleoside triphosphate hydrolases"/>
    <property type="match status" value="1"/>
</dbReference>
<name>A0ABR4XQX5_9LACO</name>
<dbReference type="InterPro" id="IPR027417">
    <property type="entry name" value="P-loop_NTPase"/>
</dbReference>
<dbReference type="InterPro" id="IPR050086">
    <property type="entry name" value="MetN_ABC_transporter-like"/>
</dbReference>
<organism evidence="7 8">
    <name type="scientific">Oenococcus alcoholitolerans</name>
    <dbReference type="NCBI Taxonomy" id="931074"/>
    <lineage>
        <taxon>Bacteria</taxon>
        <taxon>Bacillati</taxon>
        <taxon>Bacillota</taxon>
        <taxon>Bacilli</taxon>
        <taxon>Lactobacillales</taxon>
        <taxon>Lactobacillaceae</taxon>
        <taxon>Oenococcus</taxon>
    </lineage>
</organism>